<dbReference type="RefSeq" id="WP_257452861.1">
    <property type="nucleotide sequence ID" value="NZ_JANIPJ010000037.1"/>
</dbReference>
<feature type="transmembrane region" description="Helical" evidence="1">
    <location>
        <begin position="87"/>
        <end position="108"/>
    </location>
</feature>
<name>A0A9X2MXX6_9BACL</name>
<keyword evidence="1" id="KW-0472">Membrane</keyword>
<organism evidence="2 3">
    <name type="scientific">Paenibacillus soyae</name>
    <dbReference type="NCBI Taxonomy" id="2969249"/>
    <lineage>
        <taxon>Bacteria</taxon>
        <taxon>Bacillati</taxon>
        <taxon>Bacillota</taxon>
        <taxon>Bacilli</taxon>
        <taxon>Bacillales</taxon>
        <taxon>Paenibacillaceae</taxon>
        <taxon>Paenibacillus</taxon>
    </lineage>
</organism>
<keyword evidence="3" id="KW-1185">Reference proteome</keyword>
<feature type="transmembrane region" description="Helical" evidence="1">
    <location>
        <begin position="59"/>
        <end position="81"/>
    </location>
</feature>
<dbReference type="AlphaFoldDB" id="A0A9X2MXX6"/>
<protein>
    <submittedName>
        <fullName evidence="2">Uncharacterized protein</fullName>
    </submittedName>
</protein>
<proteinExistence type="predicted"/>
<dbReference type="Proteomes" id="UP001141950">
    <property type="component" value="Unassembled WGS sequence"/>
</dbReference>
<sequence>MQKLFDFFLLPERIDGGRGPIQLLHVHAKITEQRLIGQAAVRIPSFLQEAFGKEQHPGALVTIFAFGAIGAIVLFASYPAVYEDLPLWRSIAAFMLVFDILCGCAANFTESTSNYYAANPRKRIVFICVHVHILLIAVMLELPLGPALAVWLYTIACASGVNANRGRRQLFLAGVLLAAGVAWMPVWIAGHPFLLTVSLLFMLKVVFSFGVDHYRKY</sequence>
<dbReference type="EMBL" id="JANIPJ010000037">
    <property type="protein sequence ID" value="MCR2807918.1"/>
    <property type="molecule type" value="Genomic_DNA"/>
</dbReference>
<feature type="transmembrane region" description="Helical" evidence="1">
    <location>
        <begin position="124"/>
        <end position="140"/>
    </location>
</feature>
<feature type="transmembrane region" description="Helical" evidence="1">
    <location>
        <begin position="146"/>
        <end position="163"/>
    </location>
</feature>
<evidence type="ECO:0000256" key="1">
    <source>
        <dbReference type="SAM" id="Phobius"/>
    </source>
</evidence>
<evidence type="ECO:0000313" key="2">
    <source>
        <dbReference type="EMBL" id="MCR2807918.1"/>
    </source>
</evidence>
<evidence type="ECO:0000313" key="3">
    <source>
        <dbReference type="Proteomes" id="UP001141950"/>
    </source>
</evidence>
<keyword evidence="1" id="KW-0812">Transmembrane</keyword>
<feature type="transmembrane region" description="Helical" evidence="1">
    <location>
        <begin position="193"/>
        <end position="211"/>
    </location>
</feature>
<gene>
    <name evidence="2" type="ORF">NQZ67_28985</name>
</gene>
<comment type="caution">
    <text evidence="2">The sequence shown here is derived from an EMBL/GenBank/DDBJ whole genome shotgun (WGS) entry which is preliminary data.</text>
</comment>
<accession>A0A9X2MXX6</accession>
<keyword evidence="1" id="KW-1133">Transmembrane helix</keyword>
<feature type="transmembrane region" description="Helical" evidence="1">
    <location>
        <begin position="170"/>
        <end position="187"/>
    </location>
</feature>
<reference evidence="2" key="1">
    <citation type="submission" date="2022-08" db="EMBL/GenBank/DDBJ databases">
        <title>The genomic sequence of strain Paenibacillus sp. SCIV0701.</title>
        <authorList>
            <person name="Zhao H."/>
        </authorList>
    </citation>
    <scope>NUCLEOTIDE SEQUENCE</scope>
    <source>
        <strain evidence="2">SCIV0701</strain>
    </source>
</reference>